<evidence type="ECO:0000313" key="2">
    <source>
        <dbReference type="Proteomes" id="UP000304953"/>
    </source>
</evidence>
<gene>
    <name evidence="1" type="ORF">E5329_07695</name>
</gene>
<organism evidence="1 2">
    <name type="scientific">Petralouisia muris</name>
    <dbReference type="NCBI Taxonomy" id="3032872"/>
    <lineage>
        <taxon>Bacteria</taxon>
        <taxon>Bacillati</taxon>
        <taxon>Bacillota</taxon>
        <taxon>Clostridia</taxon>
        <taxon>Lachnospirales</taxon>
        <taxon>Lachnospiraceae</taxon>
        <taxon>Petralouisia</taxon>
    </lineage>
</organism>
<comment type="caution">
    <text evidence="1">The sequence shown here is derived from an EMBL/GenBank/DDBJ whole genome shotgun (WGS) entry which is preliminary data.</text>
</comment>
<accession>A0AC61RYH3</accession>
<name>A0AC61RYH3_9FIRM</name>
<proteinExistence type="predicted"/>
<dbReference type="Proteomes" id="UP000304953">
    <property type="component" value="Unassembled WGS sequence"/>
</dbReference>
<sequence length="368" mass="41385">MIKTATKDLSAGMVTAEPVYSKTGQLLFPANTILTSQQITYLEFYGVEFISIIPEKDINDTSLDTASPASEANRETYAQKVKKSRKFHEFKVDFNKKTNMLKDCYKQLIDKKEPLDPDALLDQVSSLYSNHLTSLSVFDMLHNMRQIDDTTYAHSINVAIISRMMGEWLDISGEELETLTLAGLLHDIGKCMIDPKVLNKSGPLTEEESKHVQEHPTLGLQILTDSQSAVDERIRSAVLMHHERCDGSGYPSGLKGNEISDFAKIIAIADVYDAMTSNRCHRKGLCPFDVIATFERKGFERYETKYLLPFLYHIIDTYIGNSVLLNDGSSGKVIMINRQFLSRPVVSTAAVTYLDLSKHPELYIQAII</sequence>
<dbReference type="EMBL" id="SRYA01000012">
    <property type="protein sequence ID" value="TGY96869.1"/>
    <property type="molecule type" value="Genomic_DNA"/>
</dbReference>
<protein>
    <submittedName>
        <fullName evidence="1">HD-GYP domain-containing protein</fullName>
    </submittedName>
</protein>
<keyword evidence="2" id="KW-1185">Reference proteome</keyword>
<evidence type="ECO:0000313" key="1">
    <source>
        <dbReference type="EMBL" id="TGY96869.1"/>
    </source>
</evidence>
<reference evidence="1" key="1">
    <citation type="submission" date="2019-04" db="EMBL/GenBank/DDBJ databases">
        <title>Microbes associate with the intestines of laboratory mice.</title>
        <authorList>
            <person name="Navarre W."/>
            <person name="Wong E."/>
            <person name="Huang K."/>
            <person name="Tropini C."/>
            <person name="Ng K."/>
            <person name="Yu B."/>
        </authorList>
    </citation>
    <scope>NUCLEOTIDE SEQUENCE</scope>
    <source>
        <strain evidence="1">NM01_1-7b</strain>
    </source>
</reference>